<dbReference type="STRING" id="318683.A0U94_10100"/>
<dbReference type="InterPro" id="IPR012902">
    <property type="entry name" value="N_methyl_site"/>
</dbReference>
<keyword evidence="1" id="KW-0472">Membrane</keyword>
<evidence type="ECO:0000313" key="3">
    <source>
        <dbReference type="Proteomes" id="UP000075636"/>
    </source>
</evidence>
<keyword evidence="1" id="KW-0812">Transmembrane</keyword>
<protein>
    <submittedName>
        <fullName evidence="2">General secretion pathway protein GspJ</fullName>
    </submittedName>
</protein>
<organism evidence="2 3">
    <name type="scientific">Gluconobacter albidus</name>
    <dbReference type="NCBI Taxonomy" id="318683"/>
    <lineage>
        <taxon>Bacteria</taxon>
        <taxon>Pseudomonadati</taxon>
        <taxon>Pseudomonadota</taxon>
        <taxon>Alphaproteobacteria</taxon>
        <taxon>Acetobacterales</taxon>
        <taxon>Acetobacteraceae</taxon>
        <taxon>Gluconobacter</taxon>
    </lineage>
</organism>
<dbReference type="RefSeq" id="WP_062108673.1">
    <property type="nucleotide sequence ID" value="NZ_LHZR01000109.1"/>
</dbReference>
<reference evidence="2 3" key="1">
    <citation type="submission" date="2015-06" db="EMBL/GenBank/DDBJ databases">
        <title>Improved classification and identification of acetic acid bacteria using matrix-assisted laser desorption/ionization time-of-flight mass spectrometry; Gluconobacter nephelii and Gluconobacter uchimurae are later heterotypic synonyms of Gluconobacter japonicus and Gluconobacter oxydans, respectively.</title>
        <authorList>
            <person name="Li L."/>
            <person name="Cleenwerck I."/>
            <person name="De Vuyst L."/>
            <person name="Vandamme P."/>
        </authorList>
    </citation>
    <scope>NUCLEOTIDE SEQUENCE [LARGE SCALE GENOMIC DNA]</scope>
    <source>
        <strain evidence="2 3">LMG 1768</strain>
    </source>
</reference>
<dbReference type="AlphaFoldDB" id="A0A149THZ7"/>
<dbReference type="OrthoDB" id="7225851at2"/>
<dbReference type="EMBL" id="LHZR01000109">
    <property type="protein sequence ID" value="KXV47472.1"/>
    <property type="molecule type" value="Genomic_DNA"/>
</dbReference>
<name>A0A149THZ7_9PROT</name>
<comment type="caution">
    <text evidence="2">The sequence shown here is derived from an EMBL/GenBank/DDBJ whole genome shotgun (WGS) entry which is preliminary data.</text>
</comment>
<gene>
    <name evidence="2" type="ORF">AD945_10605</name>
</gene>
<dbReference type="Pfam" id="PF07963">
    <property type="entry name" value="N_methyl"/>
    <property type="match status" value="1"/>
</dbReference>
<evidence type="ECO:0000256" key="1">
    <source>
        <dbReference type="SAM" id="Phobius"/>
    </source>
</evidence>
<dbReference type="Proteomes" id="UP000075636">
    <property type="component" value="Unassembled WGS sequence"/>
</dbReference>
<keyword evidence="1" id="KW-1133">Transmembrane helix</keyword>
<proteinExistence type="predicted"/>
<evidence type="ECO:0000313" key="2">
    <source>
        <dbReference type="EMBL" id="KXV47472.1"/>
    </source>
</evidence>
<dbReference type="PATRIC" id="fig|318683.6.peg.1419"/>
<dbReference type="NCBIfam" id="TIGR02532">
    <property type="entry name" value="IV_pilin_GFxxxE"/>
    <property type="match status" value="1"/>
</dbReference>
<accession>A0A149THZ7</accession>
<sequence length="203" mass="22615">MKPGLGSDSGEDGFTLLEILVVTVVFGLLSVALWQGVGVGTRGWSQAERRYSDEATFQEAEEALRRLIERAETPDGRGASLFSGDAERLGFVSWLPEQGGYGKQVQVAFGVDAGKRLVLRWRRFRRADCALQPEIPHEETLTRDVGRVEFSYYGVVEGHYVWQKTWESRGLPLLVRIRMERIDGGALWPAILVRPLLAAPAGE</sequence>
<feature type="transmembrane region" description="Helical" evidence="1">
    <location>
        <begin position="20"/>
        <end position="40"/>
    </location>
</feature>